<dbReference type="Pfam" id="PF13578">
    <property type="entry name" value="Methyltransf_24"/>
    <property type="match status" value="1"/>
</dbReference>
<comment type="caution">
    <text evidence="1">The sequence shown here is derived from an EMBL/GenBank/DDBJ whole genome shotgun (WGS) entry which is preliminary data.</text>
</comment>
<dbReference type="Proteomes" id="UP001161409">
    <property type="component" value="Unassembled WGS sequence"/>
</dbReference>
<reference evidence="1" key="2">
    <citation type="submission" date="2023-01" db="EMBL/GenBank/DDBJ databases">
        <title>Draft genome sequence of Sneathiella chinensis strain NBRC 103408.</title>
        <authorList>
            <person name="Sun Q."/>
            <person name="Mori K."/>
        </authorList>
    </citation>
    <scope>NUCLEOTIDE SEQUENCE</scope>
    <source>
        <strain evidence="1">NBRC 103408</strain>
    </source>
</reference>
<gene>
    <name evidence="1" type="ORF">GCM10007924_04630</name>
</gene>
<dbReference type="RefSeq" id="WP_206374214.1">
    <property type="nucleotide sequence ID" value="NZ_BSNF01000001.1"/>
</dbReference>
<evidence type="ECO:0008006" key="3">
    <source>
        <dbReference type="Google" id="ProtNLM"/>
    </source>
</evidence>
<evidence type="ECO:0000313" key="2">
    <source>
        <dbReference type="Proteomes" id="UP001161409"/>
    </source>
</evidence>
<proteinExistence type="predicted"/>
<evidence type="ECO:0000313" key="1">
    <source>
        <dbReference type="EMBL" id="GLQ05242.1"/>
    </source>
</evidence>
<protein>
    <recommendedName>
        <fullName evidence="3">Class I SAM-dependent methyltransferase</fullName>
    </recommendedName>
</protein>
<name>A0ABQ5TZD6_9PROT</name>
<dbReference type="EMBL" id="BSNF01000001">
    <property type="protein sequence ID" value="GLQ05242.1"/>
    <property type="molecule type" value="Genomic_DNA"/>
</dbReference>
<accession>A0ABQ5TZD6</accession>
<reference evidence="1" key="1">
    <citation type="journal article" date="2014" name="Int. J. Syst. Evol. Microbiol.">
        <title>Complete genome of a new Firmicutes species belonging to the dominant human colonic microbiota ('Ruminococcus bicirculans') reveals two chromosomes and a selective capacity to utilize plant glucans.</title>
        <authorList>
            <consortium name="NISC Comparative Sequencing Program"/>
            <person name="Wegmann U."/>
            <person name="Louis P."/>
            <person name="Goesmann A."/>
            <person name="Henrissat B."/>
            <person name="Duncan S.H."/>
            <person name="Flint H.J."/>
        </authorList>
    </citation>
    <scope>NUCLEOTIDE SEQUENCE</scope>
    <source>
        <strain evidence="1">NBRC 103408</strain>
    </source>
</reference>
<sequence length="277" mass="31704">MRRLKMGLSTLLGLKKQGFFIPYRYADTHPRPEDRKPYAALRQEMQKQEGAFSSFLEAIEARLEDLRKFSGTTPPLPRFEQDWFPRLDAAAAYTMVREERPKRIIEVGSGHSTRFMMQAIRDGNLDCQFTAIDPAPRADISSLPLTLVNTTLQQCDRSLFETLEAGDILFIDSSHIAMPGTDVDILFLDILPRLPAGVILHVHDIFLPDDYPASWDWRGYNEQQVVAPLFLGRGYDLLFSSAYISRYMTERLHQSGISDLPLQDGAFETSIWMIKRE</sequence>
<dbReference type="SUPFAM" id="SSF53335">
    <property type="entry name" value="S-adenosyl-L-methionine-dependent methyltransferases"/>
    <property type="match status" value="1"/>
</dbReference>
<dbReference type="InterPro" id="IPR029063">
    <property type="entry name" value="SAM-dependent_MTases_sf"/>
</dbReference>
<organism evidence="1 2">
    <name type="scientific">Sneathiella chinensis</name>
    <dbReference type="NCBI Taxonomy" id="349750"/>
    <lineage>
        <taxon>Bacteria</taxon>
        <taxon>Pseudomonadati</taxon>
        <taxon>Pseudomonadota</taxon>
        <taxon>Alphaproteobacteria</taxon>
        <taxon>Sneathiellales</taxon>
        <taxon>Sneathiellaceae</taxon>
        <taxon>Sneathiella</taxon>
    </lineage>
</organism>
<dbReference type="Gene3D" id="3.40.50.150">
    <property type="entry name" value="Vaccinia Virus protein VP39"/>
    <property type="match status" value="1"/>
</dbReference>
<keyword evidence="2" id="KW-1185">Reference proteome</keyword>